<sequence length="328" mass="35326">MRPAEQTVMETEDLERDLFSAVSALEDGHEQLLRTDHELQELEAQLYYAGVDVEQVAAMTQSGEWADDADVADQVIARALSDSREVAVALAASGTTREEVAQYLDAAGERLVAAREHLAAAEARATLSEDGELIASMRRNVAKGHHWVSTARNALRHVDVSVAASQAYLSMPAPTPQVARAMATGAGLHIGEARTSASHAIDAVGEVRDWTAGLAQSLDALGEDFETLGDRLGWDEEQAPPQTEPDPSLAAVDLVELDAAYKQAAAAGRDDGTARDRAVAAAMASTAQRRKAGPPDTPTPRQRTVAAQRWEQNREYVESQREDAPRRD</sequence>
<evidence type="ECO:0000313" key="3">
    <source>
        <dbReference type="Proteomes" id="UP000315628"/>
    </source>
</evidence>
<dbReference type="Proteomes" id="UP000315628">
    <property type="component" value="Unassembled WGS sequence"/>
</dbReference>
<feature type="compositionally biased region" description="Basic and acidic residues" evidence="1">
    <location>
        <begin position="311"/>
        <end position="328"/>
    </location>
</feature>
<gene>
    <name evidence="2" type="ORF">FB557_2828</name>
</gene>
<dbReference type="RefSeq" id="WP_144858256.1">
    <property type="nucleotide sequence ID" value="NZ_BAAAYT010000010.1"/>
</dbReference>
<comment type="caution">
    <text evidence="2">The sequence shown here is derived from an EMBL/GenBank/DDBJ whole genome shotgun (WGS) entry which is preliminary data.</text>
</comment>
<feature type="region of interest" description="Disordered" evidence="1">
    <location>
        <begin position="266"/>
        <end position="328"/>
    </location>
</feature>
<protein>
    <submittedName>
        <fullName evidence="2">Uncharacterized protein</fullName>
    </submittedName>
</protein>
<dbReference type="AlphaFoldDB" id="A0A560W616"/>
<keyword evidence="3" id="KW-1185">Reference proteome</keyword>
<organism evidence="2 3">
    <name type="scientific">Marihabitans asiaticum</name>
    <dbReference type="NCBI Taxonomy" id="415218"/>
    <lineage>
        <taxon>Bacteria</taxon>
        <taxon>Bacillati</taxon>
        <taxon>Actinomycetota</taxon>
        <taxon>Actinomycetes</taxon>
        <taxon>Micrococcales</taxon>
        <taxon>Intrasporangiaceae</taxon>
        <taxon>Marihabitans</taxon>
    </lineage>
</organism>
<evidence type="ECO:0000313" key="2">
    <source>
        <dbReference type="EMBL" id="TWD13061.1"/>
    </source>
</evidence>
<accession>A0A560W616</accession>
<feature type="compositionally biased region" description="Basic and acidic residues" evidence="1">
    <location>
        <begin position="268"/>
        <end position="278"/>
    </location>
</feature>
<dbReference type="EMBL" id="VIUW01000006">
    <property type="protein sequence ID" value="TWD13061.1"/>
    <property type="molecule type" value="Genomic_DNA"/>
</dbReference>
<reference evidence="2 3" key="1">
    <citation type="submission" date="2019-06" db="EMBL/GenBank/DDBJ databases">
        <title>Sequencing the genomes of 1000 actinobacteria strains.</title>
        <authorList>
            <person name="Klenk H.-P."/>
        </authorList>
    </citation>
    <scope>NUCLEOTIDE SEQUENCE [LARGE SCALE GENOMIC DNA]</scope>
    <source>
        <strain evidence="2 3">DSM 18935</strain>
    </source>
</reference>
<evidence type="ECO:0000256" key="1">
    <source>
        <dbReference type="SAM" id="MobiDB-lite"/>
    </source>
</evidence>
<name>A0A560W616_9MICO</name>
<proteinExistence type="predicted"/>